<keyword evidence="2" id="KW-0238">DNA-binding</keyword>
<accession>A0A9D9N7A9</accession>
<comment type="caution">
    <text evidence="5">The sequence shown here is derived from an EMBL/GenBank/DDBJ whole genome shotgun (WGS) entry which is preliminary data.</text>
</comment>
<proteinExistence type="predicted"/>
<dbReference type="InterPro" id="IPR003313">
    <property type="entry name" value="AraC-bd"/>
</dbReference>
<dbReference type="PRINTS" id="PR00032">
    <property type="entry name" value="HTHARAC"/>
</dbReference>
<evidence type="ECO:0000313" key="6">
    <source>
        <dbReference type="Proteomes" id="UP000823618"/>
    </source>
</evidence>
<dbReference type="SUPFAM" id="SSF46689">
    <property type="entry name" value="Homeodomain-like"/>
    <property type="match status" value="2"/>
</dbReference>
<sequence length="304" mass="36612">MKKREIAQFRYYQMEEDEIVLALIGREWIREYGKDVDYLHYHNYLEIGICYAGKGDVILGEKTYPFEAGSIMIIPPYFLHTTNSIKGTKVYWEWFYFDVETILSEQYDTNMIKAKYLKQKIYEKSHYMNVQKNEKLKRILELIRLECLEKVEFYQESLRGLTQTLLVEIIRINAKEKENYEKNMFLAPAIQYIEEHFFEEIYIPQLAEVCNMSESYFRKLFVSSIHMKPIDFINFVRIQKACHLIKRTEKSMEEIAYRVGFGTISTFNRNFKKLFGISPYQWKKSNENRADNLKHYRISAHKGW</sequence>
<feature type="domain" description="HTH araC/xylS-type" evidence="4">
    <location>
        <begin position="187"/>
        <end position="285"/>
    </location>
</feature>
<organism evidence="5 6">
    <name type="scientific">Candidatus Scybalomonas excrementavium</name>
    <dbReference type="NCBI Taxonomy" id="2840943"/>
    <lineage>
        <taxon>Bacteria</taxon>
        <taxon>Bacillati</taxon>
        <taxon>Bacillota</taxon>
        <taxon>Clostridia</taxon>
        <taxon>Lachnospirales</taxon>
        <taxon>Lachnospiraceae</taxon>
        <taxon>Lachnospiraceae incertae sedis</taxon>
        <taxon>Candidatus Scybalomonas</taxon>
    </lineage>
</organism>
<dbReference type="InterPro" id="IPR020449">
    <property type="entry name" value="Tscrpt_reg_AraC-type_HTH"/>
</dbReference>
<dbReference type="Pfam" id="PF12833">
    <property type="entry name" value="HTH_18"/>
    <property type="match status" value="1"/>
</dbReference>
<reference evidence="5" key="2">
    <citation type="journal article" date="2021" name="PeerJ">
        <title>Extensive microbial diversity within the chicken gut microbiome revealed by metagenomics and culture.</title>
        <authorList>
            <person name="Gilroy R."/>
            <person name="Ravi A."/>
            <person name="Getino M."/>
            <person name="Pursley I."/>
            <person name="Horton D.L."/>
            <person name="Alikhan N.F."/>
            <person name="Baker D."/>
            <person name="Gharbi K."/>
            <person name="Hall N."/>
            <person name="Watson M."/>
            <person name="Adriaenssens E.M."/>
            <person name="Foster-Nyarko E."/>
            <person name="Jarju S."/>
            <person name="Secka A."/>
            <person name="Antonio M."/>
            <person name="Oren A."/>
            <person name="Chaudhuri R.R."/>
            <person name="La Ragione R."/>
            <person name="Hildebrand F."/>
            <person name="Pallen M.J."/>
        </authorList>
    </citation>
    <scope>NUCLEOTIDE SEQUENCE</scope>
    <source>
        <strain evidence="5">E3-2379</strain>
    </source>
</reference>
<dbReference type="SMART" id="SM00342">
    <property type="entry name" value="HTH_ARAC"/>
    <property type="match status" value="1"/>
</dbReference>
<dbReference type="Proteomes" id="UP000823618">
    <property type="component" value="Unassembled WGS sequence"/>
</dbReference>
<dbReference type="Gene3D" id="1.10.10.60">
    <property type="entry name" value="Homeodomain-like"/>
    <property type="match status" value="2"/>
</dbReference>
<dbReference type="SUPFAM" id="SSF51215">
    <property type="entry name" value="Regulatory protein AraC"/>
    <property type="match status" value="1"/>
</dbReference>
<dbReference type="PANTHER" id="PTHR43280">
    <property type="entry name" value="ARAC-FAMILY TRANSCRIPTIONAL REGULATOR"/>
    <property type="match status" value="1"/>
</dbReference>
<evidence type="ECO:0000256" key="2">
    <source>
        <dbReference type="ARBA" id="ARBA00023125"/>
    </source>
</evidence>
<dbReference type="InterPro" id="IPR018062">
    <property type="entry name" value="HTH_AraC-typ_CS"/>
</dbReference>
<reference evidence="5" key="1">
    <citation type="submission" date="2020-10" db="EMBL/GenBank/DDBJ databases">
        <authorList>
            <person name="Gilroy R."/>
        </authorList>
    </citation>
    <scope>NUCLEOTIDE SEQUENCE</scope>
    <source>
        <strain evidence="5">E3-2379</strain>
    </source>
</reference>
<dbReference type="InterPro" id="IPR018060">
    <property type="entry name" value="HTH_AraC"/>
</dbReference>
<dbReference type="GO" id="GO:0003700">
    <property type="term" value="F:DNA-binding transcription factor activity"/>
    <property type="evidence" value="ECO:0007669"/>
    <property type="project" value="InterPro"/>
</dbReference>
<dbReference type="Pfam" id="PF02311">
    <property type="entry name" value="AraC_binding"/>
    <property type="match status" value="1"/>
</dbReference>
<dbReference type="Gene3D" id="2.60.120.10">
    <property type="entry name" value="Jelly Rolls"/>
    <property type="match status" value="1"/>
</dbReference>
<dbReference type="PROSITE" id="PS01124">
    <property type="entry name" value="HTH_ARAC_FAMILY_2"/>
    <property type="match status" value="1"/>
</dbReference>
<evidence type="ECO:0000259" key="4">
    <source>
        <dbReference type="PROSITE" id="PS01124"/>
    </source>
</evidence>
<dbReference type="EMBL" id="JADIML010000080">
    <property type="protein sequence ID" value="MBO8462828.1"/>
    <property type="molecule type" value="Genomic_DNA"/>
</dbReference>
<dbReference type="AlphaFoldDB" id="A0A9D9N7A9"/>
<name>A0A9D9N7A9_9FIRM</name>
<dbReference type="GO" id="GO:0043565">
    <property type="term" value="F:sequence-specific DNA binding"/>
    <property type="evidence" value="ECO:0007669"/>
    <property type="project" value="InterPro"/>
</dbReference>
<dbReference type="InterPro" id="IPR037923">
    <property type="entry name" value="HTH-like"/>
</dbReference>
<evidence type="ECO:0000313" key="5">
    <source>
        <dbReference type="EMBL" id="MBO8462828.1"/>
    </source>
</evidence>
<dbReference type="PROSITE" id="PS00041">
    <property type="entry name" value="HTH_ARAC_FAMILY_1"/>
    <property type="match status" value="1"/>
</dbReference>
<protein>
    <submittedName>
        <fullName evidence="5">Helix-turn-helix transcriptional regulator</fullName>
    </submittedName>
</protein>
<evidence type="ECO:0000256" key="3">
    <source>
        <dbReference type="ARBA" id="ARBA00023163"/>
    </source>
</evidence>
<gene>
    <name evidence="5" type="ORF">IAC13_02725</name>
</gene>
<keyword evidence="3" id="KW-0804">Transcription</keyword>
<keyword evidence="1" id="KW-0805">Transcription regulation</keyword>
<dbReference type="InterPro" id="IPR014710">
    <property type="entry name" value="RmlC-like_jellyroll"/>
</dbReference>
<dbReference type="InterPro" id="IPR009057">
    <property type="entry name" value="Homeodomain-like_sf"/>
</dbReference>
<dbReference type="PANTHER" id="PTHR43280:SF2">
    <property type="entry name" value="HTH-TYPE TRANSCRIPTIONAL REGULATOR EXSA"/>
    <property type="match status" value="1"/>
</dbReference>
<evidence type="ECO:0000256" key="1">
    <source>
        <dbReference type="ARBA" id="ARBA00023015"/>
    </source>
</evidence>